<dbReference type="PANTHER" id="PTHR31793:SF2">
    <property type="entry name" value="BLR1345 PROTEIN"/>
    <property type="match status" value="1"/>
</dbReference>
<dbReference type="Gene3D" id="3.10.129.10">
    <property type="entry name" value="Hotdog Thioesterase"/>
    <property type="match status" value="1"/>
</dbReference>
<dbReference type="AlphaFoldDB" id="A0A0B3RHR9"/>
<accession>A0A0B3RHR9</accession>
<dbReference type="STRING" id="561184.SAMN05216376_1243"/>
<name>A0A0B3RHR9_9RHOB</name>
<dbReference type="SUPFAM" id="SSF54637">
    <property type="entry name" value="Thioesterase/thiol ester dehydrase-isomerase"/>
    <property type="match status" value="1"/>
</dbReference>
<proteinExistence type="predicted"/>
<dbReference type="Pfam" id="PF13279">
    <property type="entry name" value="4HBT_2"/>
    <property type="match status" value="1"/>
</dbReference>
<comment type="caution">
    <text evidence="1">The sequence shown here is derived from an EMBL/GenBank/DDBJ whole genome shotgun (WGS) entry which is preliminary data.</text>
</comment>
<dbReference type="EMBL" id="JSUQ01000021">
    <property type="protein sequence ID" value="KHQ50840.1"/>
    <property type="molecule type" value="Genomic_DNA"/>
</dbReference>
<dbReference type="OrthoDB" id="9803287at2"/>
<dbReference type="CDD" id="cd00586">
    <property type="entry name" value="4HBT"/>
    <property type="match status" value="1"/>
</dbReference>
<dbReference type="GO" id="GO:0047617">
    <property type="term" value="F:fatty acyl-CoA hydrolase activity"/>
    <property type="evidence" value="ECO:0007669"/>
    <property type="project" value="TreeGrafter"/>
</dbReference>
<dbReference type="RefSeq" id="WP_043145426.1">
    <property type="nucleotide sequence ID" value="NZ_AP022337.1"/>
</dbReference>
<reference evidence="1 2" key="1">
    <citation type="submission" date="2014-10" db="EMBL/GenBank/DDBJ databases">
        <title>Genome sequence of Ponticoccus sp. strain UMTAT08 isolated from clonal culture of toxic dinoflagellate Alexandrium tamiyavanichii.</title>
        <authorList>
            <person name="Gan H.Y."/>
            <person name="Muhd D.-D."/>
            <person name="Mohd Noor M.E."/>
            <person name="Yeong Y.S."/>
            <person name="Usup G."/>
        </authorList>
    </citation>
    <scope>NUCLEOTIDE SEQUENCE [LARGE SCALE GENOMIC DNA]</scope>
    <source>
        <strain evidence="1 2">UMTAT08</strain>
    </source>
</reference>
<dbReference type="Proteomes" id="UP000030960">
    <property type="component" value="Unassembled WGS sequence"/>
</dbReference>
<evidence type="ECO:0000313" key="1">
    <source>
        <dbReference type="EMBL" id="KHQ50840.1"/>
    </source>
</evidence>
<organism evidence="1 2">
    <name type="scientific">Mameliella alba</name>
    <dbReference type="NCBI Taxonomy" id="561184"/>
    <lineage>
        <taxon>Bacteria</taxon>
        <taxon>Pseudomonadati</taxon>
        <taxon>Pseudomonadota</taxon>
        <taxon>Alphaproteobacteria</taxon>
        <taxon>Rhodobacterales</taxon>
        <taxon>Roseobacteraceae</taxon>
        <taxon>Mameliella</taxon>
    </lineage>
</organism>
<dbReference type="PANTHER" id="PTHR31793">
    <property type="entry name" value="4-HYDROXYBENZOYL-COA THIOESTERASE FAMILY MEMBER"/>
    <property type="match status" value="1"/>
</dbReference>
<keyword evidence="2" id="KW-1185">Reference proteome</keyword>
<evidence type="ECO:0000313" key="2">
    <source>
        <dbReference type="Proteomes" id="UP000030960"/>
    </source>
</evidence>
<dbReference type="InterPro" id="IPR029069">
    <property type="entry name" value="HotDog_dom_sf"/>
</dbReference>
<dbReference type="InterPro" id="IPR050563">
    <property type="entry name" value="4-hydroxybenzoyl-CoA_TE"/>
</dbReference>
<gene>
    <name evidence="1" type="ORF">OA50_04552</name>
</gene>
<protein>
    <submittedName>
        <fullName evidence="1">Thioesterase superfamily protein</fullName>
    </submittedName>
</protein>
<sequence length="144" mass="16024">MPAMISFRSVVDPADCDFLGHMNVSRYFSACSDGVFAVQAELGLTARDMREGRRLSFAVVHAKSDFRAELQAGDAIWLESNVVEVGGKSMTFRHVLKRAEDGAVAFETVFKCVLMDLVTRRAVEIPPDVRDRAETLRETEAPRT</sequence>